<dbReference type="PANTHER" id="PTHR22942:SF39">
    <property type="entry name" value="DNA REPAIR PROTEIN RAD51 HOMOLOG 1"/>
    <property type="match status" value="1"/>
</dbReference>
<dbReference type="GO" id="GO:0140664">
    <property type="term" value="F:ATP-dependent DNA damage sensor activity"/>
    <property type="evidence" value="ECO:0007669"/>
    <property type="project" value="InterPro"/>
</dbReference>
<protein>
    <recommendedName>
        <fullName evidence="7">DNA repair protein RAD51 homolog</fullName>
    </recommendedName>
</protein>
<dbReference type="GO" id="GO:0007131">
    <property type="term" value="P:reciprocal meiotic recombination"/>
    <property type="evidence" value="ECO:0007669"/>
    <property type="project" value="TreeGrafter"/>
</dbReference>
<evidence type="ECO:0000256" key="1">
    <source>
        <dbReference type="ARBA" id="ARBA00004123"/>
    </source>
</evidence>
<dbReference type="InterPro" id="IPR010995">
    <property type="entry name" value="DNA_repair_Rad51/TF_NusA_a-hlx"/>
</dbReference>
<comment type="similarity">
    <text evidence="2 7">Belongs to the RecA family. RAD51 subfamily.</text>
</comment>
<dbReference type="AlphaFoldDB" id="A0A150GM47"/>
<dbReference type="SUPFAM" id="SSF47794">
    <property type="entry name" value="Rad51 N-terminal domain-like"/>
    <property type="match status" value="1"/>
</dbReference>
<evidence type="ECO:0000256" key="7">
    <source>
        <dbReference type="RuleBase" id="RU364139"/>
    </source>
</evidence>
<keyword evidence="11" id="KW-1185">Reference proteome</keyword>
<dbReference type="Gene3D" id="1.10.150.20">
    <property type="entry name" value="5' to 3' exonuclease, C-terminal subdomain"/>
    <property type="match status" value="1"/>
</dbReference>
<evidence type="ECO:0000313" key="11">
    <source>
        <dbReference type="Proteomes" id="UP000075714"/>
    </source>
</evidence>
<evidence type="ECO:0000259" key="9">
    <source>
        <dbReference type="PROSITE" id="PS50163"/>
    </source>
</evidence>
<dbReference type="FunFam" id="3.40.50.300:FF:000092">
    <property type="entry name" value="DNA repair protein Rad51 homolog"/>
    <property type="match status" value="1"/>
</dbReference>
<dbReference type="STRING" id="33097.A0A150GM47"/>
<dbReference type="InterPro" id="IPR016467">
    <property type="entry name" value="DNA_recomb/repair_RecA-like"/>
</dbReference>
<sequence length="344" mass="36916">MAAAMEEMEQQGLVEGDEDAMTGPMLVELLQQHGIPAADIKKLKEGGVHTVEHLAHAPKKQLTEIKGLSEAKIDKMQAVAFKMTPMGFTTAAIVAEQRKEVINVTTGCKELDAILEGGIETGSITEIYGEYRCGKTQLCHTLCVTCQLPVDLGGGEGKAMYIDTEGTFRPQRLTQIAERYGLSPEDVLNNVAYARAHNTEHQMRLLTDAASMLADSRFALVVVDSATALYRTEFNGRGELSVRQIHLGRFLRALQGIADEFGVAVVVTNQVVAANLDGGGAGMFAGPSVKPIGGNIMAHATTTRLALRKGRGENRVVKIIASPSLPEREAQFSIGVEGVTDAKD</sequence>
<dbReference type="GO" id="GO:0042148">
    <property type="term" value="P:DNA strand invasion"/>
    <property type="evidence" value="ECO:0007669"/>
    <property type="project" value="TreeGrafter"/>
</dbReference>
<dbReference type="EMBL" id="LSYV01000015">
    <property type="protein sequence ID" value="KXZ50936.1"/>
    <property type="molecule type" value="Genomic_DNA"/>
</dbReference>
<evidence type="ECO:0000256" key="6">
    <source>
        <dbReference type="RuleBase" id="RU003422"/>
    </source>
</evidence>
<dbReference type="SMART" id="SM00382">
    <property type="entry name" value="AAA"/>
    <property type="match status" value="1"/>
</dbReference>
<evidence type="ECO:0000256" key="5">
    <source>
        <dbReference type="ARBA" id="ARBA00023242"/>
    </source>
</evidence>
<dbReference type="InterPro" id="IPR013632">
    <property type="entry name" value="Rad51_C"/>
</dbReference>
<dbReference type="InterPro" id="IPR027417">
    <property type="entry name" value="P-loop_NTPase"/>
</dbReference>
<dbReference type="PROSITE" id="PS50163">
    <property type="entry name" value="RECA_3"/>
    <property type="match status" value="1"/>
</dbReference>
<dbReference type="GO" id="GO:0000730">
    <property type="term" value="P:DNA recombinase assembly"/>
    <property type="evidence" value="ECO:0007669"/>
    <property type="project" value="TreeGrafter"/>
</dbReference>
<dbReference type="InterPro" id="IPR020588">
    <property type="entry name" value="RecA_ATP-bd"/>
</dbReference>
<dbReference type="GO" id="GO:0003697">
    <property type="term" value="F:single-stranded DNA binding"/>
    <property type="evidence" value="ECO:0007669"/>
    <property type="project" value="InterPro"/>
</dbReference>
<dbReference type="InterPro" id="IPR003593">
    <property type="entry name" value="AAA+_ATPase"/>
</dbReference>
<dbReference type="GO" id="GO:1990426">
    <property type="term" value="P:mitotic recombination-dependent replication fork processing"/>
    <property type="evidence" value="ECO:0007669"/>
    <property type="project" value="InterPro"/>
</dbReference>
<evidence type="ECO:0000256" key="4">
    <source>
        <dbReference type="ARBA" id="ARBA00022840"/>
    </source>
</evidence>
<proteinExistence type="inferred from homology"/>
<keyword evidence="3 6" id="KW-0547">Nucleotide-binding</keyword>
<dbReference type="PIRSF" id="PIRSF005856">
    <property type="entry name" value="Rad51"/>
    <property type="match status" value="1"/>
</dbReference>
<name>A0A150GM47_GONPE</name>
<dbReference type="PROSITE" id="PS50162">
    <property type="entry name" value="RECA_2"/>
    <property type="match status" value="1"/>
</dbReference>
<keyword evidence="7" id="KW-0227">DNA damage</keyword>
<feature type="domain" description="RecA family profile 1" evidence="8">
    <location>
        <begin position="100"/>
        <end position="271"/>
    </location>
</feature>
<dbReference type="GO" id="GO:0000150">
    <property type="term" value="F:DNA strand exchange activity"/>
    <property type="evidence" value="ECO:0007669"/>
    <property type="project" value="InterPro"/>
</dbReference>
<keyword evidence="7" id="KW-0234">DNA repair</keyword>
<reference evidence="11" key="1">
    <citation type="journal article" date="2016" name="Nat. Commun.">
        <title>The Gonium pectorale genome demonstrates co-option of cell cycle regulation during the evolution of multicellularity.</title>
        <authorList>
            <person name="Hanschen E.R."/>
            <person name="Marriage T.N."/>
            <person name="Ferris P.J."/>
            <person name="Hamaji T."/>
            <person name="Toyoda A."/>
            <person name="Fujiyama A."/>
            <person name="Neme R."/>
            <person name="Noguchi H."/>
            <person name="Minakuchi Y."/>
            <person name="Suzuki M."/>
            <person name="Kawai-Toyooka H."/>
            <person name="Smith D.R."/>
            <person name="Sparks H."/>
            <person name="Anderson J."/>
            <person name="Bakaric R."/>
            <person name="Luria V."/>
            <person name="Karger A."/>
            <person name="Kirschner M.W."/>
            <person name="Durand P.M."/>
            <person name="Michod R.E."/>
            <person name="Nozaki H."/>
            <person name="Olson B.J."/>
        </authorList>
    </citation>
    <scope>NUCLEOTIDE SEQUENCE [LARGE SCALE GENOMIC DNA]</scope>
    <source>
        <strain evidence="11">NIES-2863</strain>
    </source>
</reference>
<dbReference type="Proteomes" id="UP000075714">
    <property type="component" value="Unassembled WGS sequence"/>
</dbReference>
<evidence type="ECO:0000256" key="3">
    <source>
        <dbReference type="ARBA" id="ARBA00022741"/>
    </source>
</evidence>
<dbReference type="NCBIfam" id="NF003301">
    <property type="entry name" value="PRK04301.1"/>
    <property type="match status" value="1"/>
</dbReference>
<comment type="function">
    <text evidence="7">Binds to single and double-stranded DNA and exhibits DNA-dependent ATPase activity. Unwinds duplex DNA. Component of the meiotic recombination pathway. Seems to play a role in mediating chromosome homology search, chromosome pairing and synapsis at early stages and probably chromosome crossing-over at later stages in meiosis. Probably is involved in the repair of meiotic double strand breaks (DBSs) and in homologous recombination.</text>
</comment>
<accession>A0A150GM47</accession>
<feature type="domain" description="RecA family profile 2" evidence="9">
    <location>
        <begin position="281"/>
        <end position="344"/>
    </location>
</feature>
<dbReference type="GO" id="GO:0070192">
    <property type="term" value="P:chromosome organization involved in meiotic cell cycle"/>
    <property type="evidence" value="ECO:0007669"/>
    <property type="project" value="TreeGrafter"/>
</dbReference>
<comment type="subcellular location">
    <subcellularLocation>
        <location evidence="1 7">Nucleus</location>
    </subcellularLocation>
</comment>
<gene>
    <name evidence="10" type="ORF">GPECTOR_14g181</name>
</gene>
<keyword evidence="4 6" id="KW-0067">ATP-binding</keyword>
<dbReference type="SUPFAM" id="SSF52540">
    <property type="entry name" value="P-loop containing nucleoside triphosphate hydrolases"/>
    <property type="match status" value="1"/>
</dbReference>
<dbReference type="GO" id="GO:0000794">
    <property type="term" value="C:condensed nuclear chromosome"/>
    <property type="evidence" value="ECO:0007669"/>
    <property type="project" value="TreeGrafter"/>
</dbReference>
<dbReference type="PANTHER" id="PTHR22942">
    <property type="entry name" value="RECA/RAD51/RADA DNA STRAND-PAIRING FAMILY MEMBER"/>
    <property type="match status" value="1"/>
</dbReference>
<dbReference type="GO" id="GO:0006312">
    <property type="term" value="P:mitotic recombination"/>
    <property type="evidence" value="ECO:0007669"/>
    <property type="project" value="TreeGrafter"/>
</dbReference>
<dbReference type="Pfam" id="PF08423">
    <property type="entry name" value="Rad51"/>
    <property type="match status" value="1"/>
</dbReference>
<dbReference type="OrthoDB" id="10251254at2759"/>
<evidence type="ECO:0000259" key="8">
    <source>
        <dbReference type="PROSITE" id="PS50162"/>
    </source>
</evidence>
<keyword evidence="5 7" id="KW-0539">Nucleus</keyword>
<dbReference type="InterPro" id="IPR011941">
    <property type="entry name" value="DNA_recomb/repair_Rad51"/>
</dbReference>
<keyword evidence="7" id="KW-0238">DNA-binding</keyword>
<evidence type="ECO:0000256" key="2">
    <source>
        <dbReference type="ARBA" id="ARBA00007095"/>
    </source>
</evidence>
<dbReference type="FunFam" id="1.10.150.20:FF:000008">
    <property type="entry name" value="DNA repair protein RAD51 homolog"/>
    <property type="match status" value="1"/>
</dbReference>
<dbReference type="GO" id="GO:0005524">
    <property type="term" value="F:ATP binding"/>
    <property type="evidence" value="ECO:0007669"/>
    <property type="project" value="UniProtKB-KW"/>
</dbReference>
<comment type="caution">
    <text evidence="10">The sequence shown here is derived from an EMBL/GenBank/DDBJ whole genome shotgun (WGS) entry which is preliminary data.</text>
</comment>
<dbReference type="Gene3D" id="3.40.50.300">
    <property type="entry name" value="P-loop containing nucleotide triphosphate hydrolases"/>
    <property type="match status" value="1"/>
</dbReference>
<dbReference type="NCBIfam" id="TIGR02239">
    <property type="entry name" value="recomb_RAD51"/>
    <property type="match status" value="1"/>
</dbReference>
<evidence type="ECO:0000313" key="10">
    <source>
        <dbReference type="EMBL" id="KXZ50936.1"/>
    </source>
</evidence>
<keyword evidence="7" id="KW-0233">DNA recombination</keyword>
<dbReference type="GO" id="GO:0003690">
    <property type="term" value="F:double-stranded DNA binding"/>
    <property type="evidence" value="ECO:0007669"/>
    <property type="project" value="InterPro"/>
</dbReference>
<dbReference type="InterPro" id="IPR020587">
    <property type="entry name" value="RecA_monomer-monomer_interface"/>
</dbReference>
<organism evidence="10 11">
    <name type="scientific">Gonium pectorale</name>
    <name type="common">Green alga</name>
    <dbReference type="NCBI Taxonomy" id="33097"/>
    <lineage>
        <taxon>Eukaryota</taxon>
        <taxon>Viridiplantae</taxon>
        <taxon>Chlorophyta</taxon>
        <taxon>core chlorophytes</taxon>
        <taxon>Chlorophyceae</taxon>
        <taxon>CS clade</taxon>
        <taxon>Chlamydomonadales</taxon>
        <taxon>Volvocaceae</taxon>
        <taxon>Gonium</taxon>
    </lineage>
</organism>